<evidence type="ECO:0000313" key="2">
    <source>
        <dbReference type="Proteomes" id="UP001482154"/>
    </source>
</evidence>
<name>A0ABV1IX93_9FIRM</name>
<gene>
    <name evidence="1" type="ORF">AAAU51_11760</name>
</gene>
<dbReference type="EMBL" id="JBBNIN010000020">
    <property type="protein sequence ID" value="MEQ2711841.1"/>
    <property type="molecule type" value="Genomic_DNA"/>
</dbReference>
<dbReference type="Proteomes" id="UP001482154">
    <property type="component" value="Unassembled WGS sequence"/>
</dbReference>
<accession>A0ABV1IX93</accession>
<reference evidence="1 2" key="1">
    <citation type="submission" date="2024-04" db="EMBL/GenBank/DDBJ databases">
        <title>Human intestinal bacterial collection.</title>
        <authorList>
            <person name="Pauvert C."/>
            <person name="Hitch T.C.A."/>
            <person name="Clavel T."/>
        </authorList>
    </citation>
    <scope>NUCLEOTIDE SEQUENCE [LARGE SCALE GENOMIC DNA]</scope>
    <source>
        <strain evidence="1 2">CLA-AA-H249</strain>
    </source>
</reference>
<evidence type="ECO:0000313" key="1">
    <source>
        <dbReference type="EMBL" id="MEQ2711841.1"/>
    </source>
</evidence>
<protein>
    <submittedName>
        <fullName evidence="1">IS110 family transposase</fullName>
    </submittedName>
</protein>
<sequence>MNYTQNQKIEQVTESTLALGVDIGSSEHYVRAFDYRGRELTRK</sequence>
<organism evidence="1 2">
    <name type="scientific">Anaerostipes amylophilus</name>
    <dbReference type="NCBI Taxonomy" id="2981779"/>
    <lineage>
        <taxon>Bacteria</taxon>
        <taxon>Bacillati</taxon>
        <taxon>Bacillota</taxon>
        <taxon>Clostridia</taxon>
        <taxon>Lachnospirales</taxon>
        <taxon>Lachnospiraceae</taxon>
        <taxon>Anaerostipes</taxon>
    </lineage>
</organism>
<feature type="non-terminal residue" evidence="1">
    <location>
        <position position="43"/>
    </location>
</feature>
<keyword evidence="2" id="KW-1185">Reference proteome</keyword>
<comment type="caution">
    <text evidence="1">The sequence shown here is derived from an EMBL/GenBank/DDBJ whole genome shotgun (WGS) entry which is preliminary data.</text>
</comment>
<proteinExistence type="predicted"/>